<dbReference type="PANTHER" id="PTHR32309:SF13">
    <property type="entry name" value="FERRIC ENTEROBACTIN TRANSPORT PROTEIN FEPE"/>
    <property type="match status" value="1"/>
</dbReference>
<dbReference type="GO" id="GO:0005886">
    <property type="term" value="C:plasma membrane"/>
    <property type="evidence" value="ECO:0007669"/>
    <property type="project" value="UniProtKB-SubCell"/>
</dbReference>
<accession>A0A2A2I645</accession>
<comment type="subcellular location">
    <subcellularLocation>
        <location evidence="1">Cell membrane</location>
        <topology evidence="1">Multi-pass membrane protein</topology>
    </subcellularLocation>
</comment>
<dbReference type="NCBIfam" id="TIGR03007">
    <property type="entry name" value="pepcterm_ChnLen"/>
    <property type="match status" value="1"/>
</dbReference>
<dbReference type="AlphaFoldDB" id="A0A2A2I645"/>
<evidence type="ECO:0000256" key="5">
    <source>
        <dbReference type="ARBA" id="ARBA00023136"/>
    </source>
</evidence>
<dbReference type="OrthoDB" id="9795292at2"/>
<keyword evidence="5 7" id="KW-0472">Membrane</keyword>
<evidence type="ECO:0000256" key="4">
    <source>
        <dbReference type="ARBA" id="ARBA00022989"/>
    </source>
</evidence>
<reference evidence="9 11" key="1">
    <citation type="submission" date="2017-07" db="EMBL/GenBank/DDBJ databases">
        <title>Tamlnaduibacter salinus (Mi-7) genome sequencing.</title>
        <authorList>
            <person name="Verma A."/>
            <person name="Krishnamurthi S."/>
        </authorList>
    </citation>
    <scope>NUCLEOTIDE SEQUENCE [LARGE SCALE GENOMIC DNA]</scope>
    <source>
        <strain evidence="9 11">Mi-7</strain>
    </source>
</reference>
<dbReference type="InterPro" id="IPR014345">
    <property type="entry name" value="XrtA_polysacc_chain"/>
</dbReference>
<evidence type="ECO:0000256" key="6">
    <source>
        <dbReference type="SAM" id="Coils"/>
    </source>
</evidence>
<dbReference type="SUPFAM" id="SSF57997">
    <property type="entry name" value="Tropomyosin"/>
    <property type="match status" value="1"/>
</dbReference>
<protein>
    <submittedName>
        <fullName evidence="9">Lipopolysaccharide biosynthesis protein</fullName>
    </submittedName>
    <submittedName>
        <fullName evidence="10">Polysaccharide chain length determinant protein (PEP-CTERM system associated)</fullName>
    </submittedName>
</protein>
<evidence type="ECO:0000313" key="12">
    <source>
        <dbReference type="Proteomes" id="UP000245887"/>
    </source>
</evidence>
<reference evidence="10 12" key="2">
    <citation type="submission" date="2018-04" db="EMBL/GenBank/DDBJ databases">
        <title>Genomic Encyclopedia of Type Strains, Phase IV (KMG-IV): sequencing the most valuable type-strain genomes for metagenomic binning, comparative biology and taxonomic classification.</title>
        <authorList>
            <person name="Goeker M."/>
        </authorList>
    </citation>
    <scope>NUCLEOTIDE SEQUENCE [LARGE SCALE GENOMIC DNA]</scope>
    <source>
        <strain evidence="10 12">DSM 28688</strain>
    </source>
</reference>
<keyword evidence="2" id="KW-1003">Cell membrane</keyword>
<feature type="transmembrane region" description="Helical" evidence="7">
    <location>
        <begin position="21"/>
        <end position="41"/>
    </location>
</feature>
<organism evidence="9 11">
    <name type="scientific">Tamilnaduibacter salinus</name>
    <dbReference type="NCBI Taxonomy" id="1484056"/>
    <lineage>
        <taxon>Bacteria</taxon>
        <taxon>Pseudomonadati</taxon>
        <taxon>Pseudomonadota</taxon>
        <taxon>Gammaproteobacteria</taxon>
        <taxon>Pseudomonadales</taxon>
        <taxon>Marinobacteraceae</taxon>
        <taxon>Tamilnaduibacter</taxon>
    </lineage>
</organism>
<feature type="domain" description="Polysaccharide chain length determinant N-terminal" evidence="8">
    <location>
        <begin position="11"/>
        <end position="94"/>
    </location>
</feature>
<dbReference type="Proteomes" id="UP000245887">
    <property type="component" value="Unassembled WGS sequence"/>
</dbReference>
<keyword evidence="11" id="KW-1185">Reference proteome</keyword>
<dbReference type="InterPro" id="IPR050445">
    <property type="entry name" value="Bact_polysacc_biosynth/exp"/>
</dbReference>
<name>A0A2A2I645_9GAMM</name>
<evidence type="ECO:0000256" key="3">
    <source>
        <dbReference type="ARBA" id="ARBA00022692"/>
    </source>
</evidence>
<dbReference type="InterPro" id="IPR003856">
    <property type="entry name" value="LPS_length_determ_N"/>
</dbReference>
<keyword evidence="3 7" id="KW-0812">Transmembrane</keyword>
<dbReference type="Proteomes" id="UP000218332">
    <property type="component" value="Unassembled WGS sequence"/>
</dbReference>
<keyword evidence="4 7" id="KW-1133">Transmembrane helix</keyword>
<sequence>MALPLTQLPFEVLREIRARKWLAFLVFAAVSFGVLGVGFLYPYQYQSEVVIYVDDQNIIRPLMQGSAVTTEINQRASAAEELLWSRKVLEPIARDASIFGPETATLTKREFEERLNRMRSNLFVRTRGDSYFGIGYESTSAERSFRLAQRLGQAFIAESAERKREESRNAYDFIDKQVKSYERELEQSEARLKEFLSTNVDGTEEEANKKIASLRGKLELARLERQELQTRVQSLERQLQGVSPTLRQEKTRDAYKQRITTMQEQLDQLRLKYHDSYPDIVILKEQIAELKKQRESAAEQGTTAQSTEGEDVMNPLYQELSASLSDARTNIEAIDTRINSLNQLLAEQRERMKRIQKNKAEYSELTRDMEVNKEIYNDLLKRREKARVSMHLDVEGQGLNFDINESAQYPLGPSGLKFSYFAAAGLLLGIVAPFGAVGGLLHLDPRVRGRSQLEKELGLMVIGEVPEVRTPFERRRDRRRTVGIIFCCLLVAAAYIAVAGAVLLGVI</sequence>
<dbReference type="PANTHER" id="PTHR32309">
    <property type="entry name" value="TYROSINE-PROTEIN KINASE"/>
    <property type="match status" value="1"/>
</dbReference>
<feature type="coiled-coil region" evidence="6">
    <location>
        <begin position="324"/>
        <end position="365"/>
    </location>
</feature>
<feature type="transmembrane region" description="Helical" evidence="7">
    <location>
        <begin position="418"/>
        <end position="443"/>
    </location>
</feature>
<dbReference type="RefSeq" id="WP_095609915.1">
    <property type="nucleotide sequence ID" value="NZ_NMPM01000010.1"/>
</dbReference>
<dbReference type="EMBL" id="QEKQ01000002">
    <property type="protein sequence ID" value="PVY78327.1"/>
    <property type="molecule type" value="Genomic_DNA"/>
</dbReference>
<proteinExistence type="predicted"/>
<evidence type="ECO:0000313" key="11">
    <source>
        <dbReference type="Proteomes" id="UP000218332"/>
    </source>
</evidence>
<keyword evidence="6" id="KW-0175">Coiled coil</keyword>
<evidence type="ECO:0000259" key="8">
    <source>
        <dbReference type="Pfam" id="PF02706"/>
    </source>
</evidence>
<feature type="coiled-coil region" evidence="6">
    <location>
        <begin position="157"/>
        <end position="300"/>
    </location>
</feature>
<dbReference type="EMBL" id="NMPM01000010">
    <property type="protein sequence ID" value="PAV27052.1"/>
    <property type="molecule type" value="Genomic_DNA"/>
</dbReference>
<gene>
    <name evidence="10" type="ORF">C8D92_102368</name>
    <name evidence="9" type="ORF">CF392_02635</name>
</gene>
<evidence type="ECO:0000256" key="1">
    <source>
        <dbReference type="ARBA" id="ARBA00004651"/>
    </source>
</evidence>
<feature type="transmembrane region" description="Helical" evidence="7">
    <location>
        <begin position="482"/>
        <end position="506"/>
    </location>
</feature>
<comment type="caution">
    <text evidence="9">The sequence shown here is derived from an EMBL/GenBank/DDBJ whole genome shotgun (WGS) entry which is preliminary data.</text>
</comment>
<evidence type="ECO:0000313" key="10">
    <source>
        <dbReference type="EMBL" id="PVY78327.1"/>
    </source>
</evidence>
<dbReference type="GO" id="GO:0004713">
    <property type="term" value="F:protein tyrosine kinase activity"/>
    <property type="evidence" value="ECO:0007669"/>
    <property type="project" value="TreeGrafter"/>
</dbReference>
<dbReference type="Pfam" id="PF02706">
    <property type="entry name" value="Wzz"/>
    <property type="match status" value="1"/>
</dbReference>
<evidence type="ECO:0000256" key="7">
    <source>
        <dbReference type="SAM" id="Phobius"/>
    </source>
</evidence>
<evidence type="ECO:0000256" key="2">
    <source>
        <dbReference type="ARBA" id="ARBA00022475"/>
    </source>
</evidence>
<evidence type="ECO:0000313" key="9">
    <source>
        <dbReference type="EMBL" id="PAV27052.1"/>
    </source>
</evidence>